<keyword evidence="2" id="KW-0812">Transmembrane</keyword>
<evidence type="ECO:0000313" key="4">
    <source>
        <dbReference type="Proteomes" id="UP000664164"/>
    </source>
</evidence>
<dbReference type="Proteomes" id="UP000664164">
    <property type="component" value="Unassembled WGS sequence"/>
</dbReference>
<accession>A0A939KQ29</accession>
<organism evidence="3 4">
    <name type="scientific">Arthrobacter cavernae</name>
    <dbReference type="NCBI Taxonomy" id="2817681"/>
    <lineage>
        <taxon>Bacteria</taxon>
        <taxon>Bacillati</taxon>
        <taxon>Actinomycetota</taxon>
        <taxon>Actinomycetes</taxon>
        <taxon>Micrococcales</taxon>
        <taxon>Micrococcaceae</taxon>
        <taxon>Arthrobacter</taxon>
    </lineage>
</organism>
<keyword evidence="1" id="KW-0732">Signal</keyword>
<evidence type="ECO:0008006" key="5">
    <source>
        <dbReference type="Google" id="ProtNLM"/>
    </source>
</evidence>
<comment type="caution">
    <text evidence="3">The sequence shown here is derived from an EMBL/GenBank/DDBJ whole genome shotgun (WGS) entry which is preliminary data.</text>
</comment>
<reference evidence="3" key="1">
    <citation type="submission" date="2021-03" db="EMBL/GenBank/DDBJ databases">
        <title>A new species, PO-11, isolated from a karst cave deposit.</title>
        <authorList>
            <person name="Zhaoxiaoyong W."/>
        </authorList>
    </citation>
    <scope>NUCLEOTIDE SEQUENCE</scope>
    <source>
        <strain evidence="3">PO-11</strain>
    </source>
</reference>
<dbReference type="RefSeq" id="WP_207617437.1">
    <property type="nucleotide sequence ID" value="NZ_JAFNLL010000050.1"/>
</dbReference>
<dbReference type="Gene3D" id="2.60.40.1240">
    <property type="match status" value="1"/>
</dbReference>
<dbReference type="EMBL" id="JAFNLL010000050">
    <property type="protein sequence ID" value="MBO1269580.1"/>
    <property type="molecule type" value="Genomic_DNA"/>
</dbReference>
<keyword evidence="2" id="KW-1133">Transmembrane helix</keyword>
<proteinExistence type="predicted"/>
<protein>
    <recommendedName>
        <fullName evidence="5">DUF4352 domain-containing protein</fullName>
    </recommendedName>
</protein>
<evidence type="ECO:0000256" key="2">
    <source>
        <dbReference type="SAM" id="Phobius"/>
    </source>
</evidence>
<sequence>MIPGIRTIPQPKLSRRQFGLVLGGGAVLLVAGGAYGVVARTQPSTGPTAATPFGTLRLVRAGRLARLDADGQPAAHTAHAALARLAAAGSPVPGFNYVSALKADHGSHTDGHGEAGGAGSPWPQPANLTWGDVVVLELELHNNRPEPMLFAPGQLRLKLSDAGSAATTVTPQDTGRSPGTLAPGATELIWISYLAPPDASELQLEYTDPQQDFKTALPLMPVMMSKVRP</sequence>
<dbReference type="InterPro" id="IPR029050">
    <property type="entry name" value="Immunoprotect_excell_Ig-like"/>
</dbReference>
<gene>
    <name evidence="3" type="ORF">J1902_16680</name>
</gene>
<keyword evidence="4" id="KW-1185">Reference proteome</keyword>
<dbReference type="AlphaFoldDB" id="A0A939KQ29"/>
<evidence type="ECO:0000313" key="3">
    <source>
        <dbReference type="EMBL" id="MBO1269580.1"/>
    </source>
</evidence>
<feature type="transmembrane region" description="Helical" evidence="2">
    <location>
        <begin position="20"/>
        <end position="38"/>
    </location>
</feature>
<name>A0A939KQ29_9MICC</name>
<keyword evidence="2" id="KW-0472">Membrane</keyword>
<evidence type="ECO:0000256" key="1">
    <source>
        <dbReference type="ARBA" id="ARBA00022729"/>
    </source>
</evidence>